<name>A0A0E9UU89_ANGAN</name>
<dbReference type="AlphaFoldDB" id="A0A0E9UU89"/>
<evidence type="ECO:0000313" key="1">
    <source>
        <dbReference type="EMBL" id="JAH69306.1"/>
    </source>
</evidence>
<reference evidence="1" key="2">
    <citation type="journal article" date="2015" name="Fish Shellfish Immunol.">
        <title>Early steps in the European eel (Anguilla anguilla)-Vibrio vulnificus interaction in the gills: Role of the RtxA13 toxin.</title>
        <authorList>
            <person name="Callol A."/>
            <person name="Pajuelo D."/>
            <person name="Ebbesson L."/>
            <person name="Teles M."/>
            <person name="MacKenzie S."/>
            <person name="Amaro C."/>
        </authorList>
    </citation>
    <scope>NUCLEOTIDE SEQUENCE</scope>
</reference>
<proteinExistence type="predicted"/>
<accession>A0A0E9UU89</accession>
<organism evidence="1">
    <name type="scientific">Anguilla anguilla</name>
    <name type="common">European freshwater eel</name>
    <name type="synonym">Muraena anguilla</name>
    <dbReference type="NCBI Taxonomy" id="7936"/>
    <lineage>
        <taxon>Eukaryota</taxon>
        <taxon>Metazoa</taxon>
        <taxon>Chordata</taxon>
        <taxon>Craniata</taxon>
        <taxon>Vertebrata</taxon>
        <taxon>Euteleostomi</taxon>
        <taxon>Actinopterygii</taxon>
        <taxon>Neopterygii</taxon>
        <taxon>Teleostei</taxon>
        <taxon>Anguilliformes</taxon>
        <taxon>Anguillidae</taxon>
        <taxon>Anguilla</taxon>
    </lineage>
</organism>
<sequence>MVCHNAVHTSGERRVDVVQKQYRIFRTIGRTRL</sequence>
<dbReference type="EMBL" id="GBXM01039271">
    <property type="protein sequence ID" value="JAH69306.1"/>
    <property type="molecule type" value="Transcribed_RNA"/>
</dbReference>
<protein>
    <submittedName>
        <fullName evidence="1">Uncharacterized protein</fullName>
    </submittedName>
</protein>
<reference evidence="1" key="1">
    <citation type="submission" date="2014-11" db="EMBL/GenBank/DDBJ databases">
        <authorList>
            <person name="Amaro Gonzalez C."/>
        </authorList>
    </citation>
    <scope>NUCLEOTIDE SEQUENCE</scope>
</reference>
<dbReference type="EMBL" id="GBXM01052205">
    <property type="protein sequence ID" value="JAH56372.1"/>
    <property type="molecule type" value="Transcribed_RNA"/>
</dbReference>